<evidence type="ECO:0000313" key="2">
    <source>
        <dbReference type="Proteomes" id="UP001054945"/>
    </source>
</evidence>
<evidence type="ECO:0000313" key="1">
    <source>
        <dbReference type="EMBL" id="GIY39106.1"/>
    </source>
</evidence>
<dbReference type="Proteomes" id="UP001054945">
    <property type="component" value="Unassembled WGS sequence"/>
</dbReference>
<organism evidence="1 2">
    <name type="scientific">Caerostris extrusa</name>
    <name type="common">Bark spider</name>
    <name type="synonym">Caerostris bankana</name>
    <dbReference type="NCBI Taxonomy" id="172846"/>
    <lineage>
        <taxon>Eukaryota</taxon>
        <taxon>Metazoa</taxon>
        <taxon>Ecdysozoa</taxon>
        <taxon>Arthropoda</taxon>
        <taxon>Chelicerata</taxon>
        <taxon>Arachnida</taxon>
        <taxon>Araneae</taxon>
        <taxon>Araneomorphae</taxon>
        <taxon>Entelegynae</taxon>
        <taxon>Araneoidea</taxon>
        <taxon>Araneidae</taxon>
        <taxon>Caerostris</taxon>
    </lineage>
</organism>
<comment type="caution">
    <text evidence="1">The sequence shown here is derived from an EMBL/GenBank/DDBJ whole genome shotgun (WGS) entry which is preliminary data.</text>
</comment>
<gene>
    <name evidence="1" type="primary">KIAA0100</name>
    <name evidence="1" type="ORF">CEXT_652971</name>
</gene>
<sequence length="126" mass="14316">MQKNYVEIKKKFKKLPKVSDISIDLFSIKIMMRGEFFDFGVKFISLHLEVGEFFENETLPRISSSIEVKDITAVSDHVQFGQLIKCAFEFKTTDNILDSKFNLSKSATCIISKGSAAVFCKCITIE</sequence>
<protein>
    <submittedName>
        <fullName evidence="1">Protein KIAA0100</fullName>
    </submittedName>
</protein>
<name>A0AAV4T165_CAEEX</name>
<proteinExistence type="predicted"/>
<dbReference type="AlphaFoldDB" id="A0AAV4T165"/>
<keyword evidence="2" id="KW-1185">Reference proteome</keyword>
<accession>A0AAV4T165</accession>
<reference evidence="1 2" key="1">
    <citation type="submission" date="2021-06" db="EMBL/GenBank/DDBJ databases">
        <title>Caerostris extrusa draft genome.</title>
        <authorList>
            <person name="Kono N."/>
            <person name="Arakawa K."/>
        </authorList>
    </citation>
    <scope>NUCLEOTIDE SEQUENCE [LARGE SCALE GENOMIC DNA]</scope>
</reference>
<dbReference type="EMBL" id="BPLR01010405">
    <property type="protein sequence ID" value="GIY39106.1"/>
    <property type="molecule type" value="Genomic_DNA"/>
</dbReference>